<dbReference type="Pfam" id="PF00528">
    <property type="entry name" value="BPD_transp_1"/>
    <property type="match status" value="1"/>
</dbReference>
<dbReference type="InterPro" id="IPR043429">
    <property type="entry name" value="ArtM/GltK/GlnP/TcyL/YhdX-like"/>
</dbReference>
<keyword evidence="7 8" id="KW-0472">Membrane</keyword>
<evidence type="ECO:0000256" key="7">
    <source>
        <dbReference type="ARBA" id="ARBA00023136"/>
    </source>
</evidence>
<name>H5SRT3_ACEAU</name>
<dbReference type="InterPro" id="IPR035906">
    <property type="entry name" value="MetI-like_sf"/>
</dbReference>
<evidence type="ECO:0000256" key="4">
    <source>
        <dbReference type="ARBA" id="ARBA00022692"/>
    </source>
</evidence>
<dbReference type="AlphaFoldDB" id="H5SRT3"/>
<dbReference type="InterPro" id="IPR000515">
    <property type="entry name" value="MetI-like"/>
</dbReference>
<keyword evidence="5" id="KW-0029">Amino-acid transport</keyword>
<evidence type="ECO:0000256" key="2">
    <source>
        <dbReference type="ARBA" id="ARBA00022448"/>
    </source>
</evidence>
<gene>
    <name evidence="10" type="ORF">HGMM_OP3C024</name>
</gene>
<evidence type="ECO:0000256" key="1">
    <source>
        <dbReference type="ARBA" id="ARBA00004651"/>
    </source>
</evidence>
<sequence length="231" mass="25615">MTPFCQTLAEGSFVRLACDIAPRLLQGTATTFQLTVLAIGLGLMGGMLLALGRVYGNKPIYWLSTAYVQFVRGTPVLVQLFLIYYGLPVFEMRLDSLTAAIIGLGLNSAAYQAEYFRGAIQSISRGQMLAARSIGMTNLQAIRYVILPQALRIVIPPWSNELIYTLKYSSVAFIIGAPELMATGQIIASRNFRYFEVFLIVAFIYLVCVLVISKLLDIVEQKLRIPGLEMR</sequence>
<feature type="domain" description="ABC transmembrane type-1" evidence="9">
    <location>
        <begin position="28"/>
        <end position="216"/>
    </location>
</feature>
<dbReference type="Gene3D" id="1.10.3720.10">
    <property type="entry name" value="MetI-like"/>
    <property type="match status" value="1"/>
</dbReference>
<dbReference type="PROSITE" id="PS50928">
    <property type="entry name" value="ABC_TM1"/>
    <property type="match status" value="1"/>
</dbReference>
<dbReference type="GO" id="GO:0006865">
    <property type="term" value="P:amino acid transport"/>
    <property type="evidence" value="ECO:0007669"/>
    <property type="project" value="UniProtKB-KW"/>
</dbReference>
<keyword evidence="4 8" id="KW-0812">Transmembrane</keyword>
<dbReference type="SUPFAM" id="SSF161098">
    <property type="entry name" value="MetI-like"/>
    <property type="match status" value="1"/>
</dbReference>
<evidence type="ECO:0000259" key="9">
    <source>
        <dbReference type="PROSITE" id="PS50928"/>
    </source>
</evidence>
<comment type="similarity">
    <text evidence="8">Belongs to the binding-protein-dependent transport system permease family.</text>
</comment>
<evidence type="ECO:0000256" key="8">
    <source>
        <dbReference type="RuleBase" id="RU363032"/>
    </source>
</evidence>
<feature type="transmembrane region" description="Helical" evidence="8">
    <location>
        <begin position="32"/>
        <end position="55"/>
    </location>
</feature>
<dbReference type="GO" id="GO:0043190">
    <property type="term" value="C:ATP-binding cassette (ABC) transporter complex"/>
    <property type="evidence" value="ECO:0007669"/>
    <property type="project" value="InterPro"/>
</dbReference>
<dbReference type="NCBIfam" id="TIGR01726">
    <property type="entry name" value="HEQRo_perm_3TM"/>
    <property type="match status" value="1"/>
</dbReference>
<feature type="transmembrane region" description="Helical" evidence="8">
    <location>
        <begin position="194"/>
        <end position="216"/>
    </location>
</feature>
<reference evidence="10" key="1">
    <citation type="journal article" date="2005" name="Environ. Microbiol.">
        <title>Genetic and functional properties of uncultivated thermophilic crenarchaeotes from a subsurface gold mine as revealed by analysis of genome fragments.</title>
        <authorList>
            <person name="Nunoura T."/>
            <person name="Hirayama H."/>
            <person name="Takami H."/>
            <person name="Oida H."/>
            <person name="Nishi S."/>
            <person name="Shimamura S."/>
            <person name="Suzuki Y."/>
            <person name="Inagaki F."/>
            <person name="Takai K."/>
            <person name="Nealson K.H."/>
            <person name="Horikoshi K."/>
        </authorList>
    </citation>
    <scope>NUCLEOTIDE SEQUENCE</scope>
</reference>
<evidence type="ECO:0000256" key="5">
    <source>
        <dbReference type="ARBA" id="ARBA00022970"/>
    </source>
</evidence>
<evidence type="ECO:0000256" key="3">
    <source>
        <dbReference type="ARBA" id="ARBA00022475"/>
    </source>
</evidence>
<accession>H5SRT3</accession>
<proteinExistence type="inferred from homology"/>
<organism evidence="10">
    <name type="scientific">Acetithermum autotrophicum</name>
    <dbReference type="NCBI Taxonomy" id="1446466"/>
    <lineage>
        <taxon>Bacteria</taxon>
        <taxon>Candidatus Bipolaricaulota</taxon>
        <taxon>Candidatus Acetithermum</taxon>
    </lineage>
</organism>
<feature type="transmembrane region" description="Helical" evidence="8">
    <location>
        <begin position="67"/>
        <end position="87"/>
    </location>
</feature>
<keyword evidence="6 8" id="KW-1133">Transmembrane helix</keyword>
<keyword evidence="3" id="KW-1003">Cell membrane</keyword>
<dbReference type="InterPro" id="IPR010065">
    <property type="entry name" value="AA_ABC_transptr_permease_3TM"/>
</dbReference>
<dbReference type="PANTHER" id="PTHR30614">
    <property type="entry name" value="MEMBRANE COMPONENT OF AMINO ACID ABC TRANSPORTER"/>
    <property type="match status" value="1"/>
</dbReference>
<evidence type="ECO:0000313" key="10">
    <source>
        <dbReference type="EMBL" id="BAL58869.1"/>
    </source>
</evidence>
<reference evidence="10" key="2">
    <citation type="journal article" date="2012" name="PLoS ONE">
        <title>A Deeply Branching Thermophilic Bacterium with an Ancient Acetyl-CoA Pathway Dominates a Subsurface Ecosystem.</title>
        <authorList>
            <person name="Takami H."/>
            <person name="Noguchi H."/>
            <person name="Takaki Y."/>
            <person name="Uchiyama I."/>
            <person name="Toyoda A."/>
            <person name="Nishi S."/>
            <person name="Chee G.-J."/>
            <person name="Arai W."/>
            <person name="Nunoura T."/>
            <person name="Itoh T."/>
            <person name="Hattori M."/>
            <person name="Takai K."/>
        </authorList>
    </citation>
    <scope>NUCLEOTIDE SEQUENCE</scope>
</reference>
<dbReference type="EMBL" id="AP011802">
    <property type="protein sequence ID" value="BAL58869.1"/>
    <property type="molecule type" value="Genomic_DNA"/>
</dbReference>
<keyword evidence="2 8" id="KW-0813">Transport</keyword>
<evidence type="ECO:0000256" key="6">
    <source>
        <dbReference type="ARBA" id="ARBA00022989"/>
    </source>
</evidence>
<dbReference type="GO" id="GO:0022857">
    <property type="term" value="F:transmembrane transporter activity"/>
    <property type="evidence" value="ECO:0007669"/>
    <property type="project" value="InterPro"/>
</dbReference>
<protein>
    <submittedName>
        <fullName evidence="10">Cystine transport system permease protein</fullName>
    </submittedName>
</protein>
<dbReference type="CDD" id="cd06261">
    <property type="entry name" value="TM_PBP2"/>
    <property type="match status" value="1"/>
</dbReference>
<comment type="subcellular location">
    <subcellularLocation>
        <location evidence="1 8">Cell membrane</location>
        <topology evidence="1 8">Multi-pass membrane protein</topology>
    </subcellularLocation>
</comment>
<dbReference type="FunFam" id="1.10.3720.10:FF:000006">
    <property type="entry name" value="Glutamate/aspartate ABC transporter, permease protein GltK"/>
    <property type="match status" value="1"/>
</dbReference>
<dbReference type="PANTHER" id="PTHR30614:SF0">
    <property type="entry name" value="L-CYSTINE TRANSPORT SYSTEM PERMEASE PROTEIN TCYL"/>
    <property type="match status" value="1"/>
</dbReference>